<comment type="caution">
    <text evidence="1">The sequence shown here is derived from an EMBL/GenBank/DDBJ whole genome shotgun (WGS) entry which is preliminary data.</text>
</comment>
<dbReference type="AlphaFoldDB" id="A0A1L8CWM4"/>
<dbReference type="RefSeq" id="WP_075859747.1">
    <property type="nucleotide sequence ID" value="NZ_BDJK01000041.1"/>
</dbReference>
<dbReference type="STRING" id="870242.cpu_18220"/>
<sequence>MDGPNVKVPVDLLIYSNEEFLKRSQLKSTLEYKIAREGICDWQRLKNEIKTEAVGKRLTAFNFLPFDELKSINY</sequence>
<name>A0A1L8CWM4_9THEO</name>
<protein>
    <submittedName>
        <fullName evidence="1">Nucleotidyltransferase</fullName>
    </submittedName>
</protein>
<evidence type="ECO:0000313" key="2">
    <source>
        <dbReference type="Proteomes" id="UP000187485"/>
    </source>
</evidence>
<dbReference type="OrthoDB" id="1682923at2"/>
<dbReference type="Proteomes" id="UP000187485">
    <property type="component" value="Unassembled WGS sequence"/>
</dbReference>
<proteinExistence type="predicted"/>
<gene>
    <name evidence="1" type="ORF">cpu_18220</name>
</gene>
<dbReference type="GO" id="GO:0016740">
    <property type="term" value="F:transferase activity"/>
    <property type="evidence" value="ECO:0007669"/>
    <property type="project" value="UniProtKB-KW"/>
</dbReference>
<reference evidence="2" key="1">
    <citation type="submission" date="2016-12" db="EMBL/GenBank/DDBJ databases">
        <title>Draft Genome Sequences od Carboxydothermus pertinax and islandicus, Hydrogenogenic Carboxydotrophic Bacteria.</title>
        <authorList>
            <person name="Fukuyama Y."/>
            <person name="Ohmae K."/>
            <person name="Yoneda Y."/>
            <person name="Yoshida T."/>
            <person name="Sako Y."/>
        </authorList>
    </citation>
    <scope>NUCLEOTIDE SEQUENCE [LARGE SCALE GENOMIC DNA]</scope>
    <source>
        <strain evidence="2">Ug1</strain>
    </source>
</reference>
<evidence type="ECO:0000313" key="1">
    <source>
        <dbReference type="EMBL" id="GAV23312.1"/>
    </source>
</evidence>
<keyword evidence="2" id="KW-1185">Reference proteome</keyword>
<dbReference type="EMBL" id="BDJK01000041">
    <property type="protein sequence ID" value="GAV23312.1"/>
    <property type="molecule type" value="Genomic_DNA"/>
</dbReference>
<accession>A0A1L8CWM4</accession>
<keyword evidence="1" id="KW-0808">Transferase</keyword>
<organism evidence="1 2">
    <name type="scientific">Carboxydothermus pertinax</name>
    <dbReference type="NCBI Taxonomy" id="870242"/>
    <lineage>
        <taxon>Bacteria</taxon>
        <taxon>Bacillati</taxon>
        <taxon>Bacillota</taxon>
        <taxon>Clostridia</taxon>
        <taxon>Thermoanaerobacterales</taxon>
        <taxon>Thermoanaerobacteraceae</taxon>
        <taxon>Carboxydothermus</taxon>
    </lineage>
</organism>